<keyword evidence="1" id="KW-0472">Membrane</keyword>
<dbReference type="PANTHER" id="PTHR22943:SF248">
    <property type="entry name" value="SEVEN TM RECEPTOR"/>
    <property type="match status" value="1"/>
</dbReference>
<dbReference type="WBParaSite" id="ACRNAN_Path_1421.g5578.t1">
    <property type="protein sequence ID" value="ACRNAN_Path_1421.g5578.t1"/>
    <property type="gene ID" value="ACRNAN_Path_1421.g5578"/>
</dbReference>
<dbReference type="Pfam" id="PF10317">
    <property type="entry name" value="7TM_GPCR_Srd"/>
    <property type="match status" value="1"/>
</dbReference>
<keyword evidence="2" id="KW-1185">Reference proteome</keyword>
<accession>A0A914C0Y9</accession>
<feature type="transmembrane region" description="Helical" evidence="1">
    <location>
        <begin position="153"/>
        <end position="182"/>
    </location>
</feature>
<feature type="transmembrane region" description="Helical" evidence="1">
    <location>
        <begin position="203"/>
        <end position="224"/>
    </location>
</feature>
<evidence type="ECO:0000256" key="1">
    <source>
        <dbReference type="SAM" id="Phobius"/>
    </source>
</evidence>
<reference evidence="3" key="1">
    <citation type="submission" date="2022-11" db="UniProtKB">
        <authorList>
            <consortium name="WormBaseParasite"/>
        </authorList>
    </citation>
    <scope>IDENTIFICATION</scope>
</reference>
<dbReference type="InterPro" id="IPR019421">
    <property type="entry name" value="7TM_GPCR_serpentine_rcpt_Srd"/>
</dbReference>
<keyword evidence="1" id="KW-0812">Transmembrane</keyword>
<protein>
    <submittedName>
        <fullName evidence="3">Uncharacterized protein</fullName>
    </submittedName>
</protein>
<sequence>MKVYRGILLQNCIVDLIYTVGTAIAEPLVVFKNGQELIILNGYLRDIPLGWNFAILDFWIFGLTFTMTSISVQFIYRYLVLVKSVNISRKVFAAMLSVPFTLTIIHCIITGILYFPIQEKVEIANREFGMYLIEEGMNHTGAGLIGRSDRIDVYVIAFDLFLLAGGGYSIIIWCSANILLHMRKNTHSATPKVREMNKQLNKALFAQALGPLAICVIPMLTYVYCIVTKVDAVSMTIILGFSLVWIPVVNPLLTIWFVTPYKMAILKCTLFFPNRIDTS</sequence>
<evidence type="ECO:0000313" key="2">
    <source>
        <dbReference type="Proteomes" id="UP000887540"/>
    </source>
</evidence>
<keyword evidence="1" id="KW-1133">Transmembrane helix</keyword>
<dbReference type="Proteomes" id="UP000887540">
    <property type="component" value="Unplaced"/>
</dbReference>
<proteinExistence type="predicted"/>
<dbReference type="PANTHER" id="PTHR22943">
    <property type="entry name" value="7-TRANSMEMBRANE DOMAIN RECEPTOR C.ELEGANS"/>
    <property type="match status" value="1"/>
</dbReference>
<dbReference type="SUPFAM" id="SSF81321">
    <property type="entry name" value="Family A G protein-coupled receptor-like"/>
    <property type="match status" value="1"/>
</dbReference>
<feature type="transmembrane region" description="Helical" evidence="1">
    <location>
        <begin position="12"/>
        <end position="31"/>
    </location>
</feature>
<dbReference type="AlphaFoldDB" id="A0A914C0Y9"/>
<feature type="transmembrane region" description="Helical" evidence="1">
    <location>
        <begin position="91"/>
        <end position="117"/>
    </location>
</feature>
<name>A0A914C0Y9_9BILA</name>
<feature type="transmembrane region" description="Helical" evidence="1">
    <location>
        <begin position="51"/>
        <end position="79"/>
    </location>
</feature>
<evidence type="ECO:0000313" key="3">
    <source>
        <dbReference type="WBParaSite" id="ACRNAN_Path_1421.g5578.t1"/>
    </source>
</evidence>
<organism evidence="2 3">
    <name type="scientific">Acrobeloides nanus</name>
    <dbReference type="NCBI Taxonomy" id="290746"/>
    <lineage>
        <taxon>Eukaryota</taxon>
        <taxon>Metazoa</taxon>
        <taxon>Ecdysozoa</taxon>
        <taxon>Nematoda</taxon>
        <taxon>Chromadorea</taxon>
        <taxon>Rhabditida</taxon>
        <taxon>Tylenchina</taxon>
        <taxon>Cephalobomorpha</taxon>
        <taxon>Cephaloboidea</taxon>
        <taxon>Cephalobidae</taxon>
        <taxon>Acrobeloides</taxon>
    </lineage>
</organism>
<feature type="transmembrane region" description="Helical" evidence="1">
    <location>
        <begin position="236"/>
        <end position="258"/>
    </location>
</feature>